<evidence type="ECO:0000313" key="9">
    <source>
        <dbReference type="Proteomes" id="UP001345219"/>
    </source>
</evidence>
<evidence type="ECO:0000256" key="2">
    <source>
        <dbReference type="ARBA" id="ARBA00022490"/>
    </source>
</evidence>
<feature type="compositionally biased region" description="Basic residues" evidence="7">
    <location>
        <begin position="108"/>
        <end position="118"/>
    </location>
</feature>
<feature type="compositionally biased region" description="Basic and acidic residues" evidence="7">
    <location>
        <begin position="50"/>
        <end position="62"/>
    </location>
</feature>
<evidence type="ECO:0000256" key="4">
    <source>
        <dbReference type="ARBA" id="ARBA00022864"/>
    </source>
</evidence>
<dbReference type="Proteomes" id="UP001345219">
    <property type="component" value="Chromosome 16"/>
</dbReference>
<feature type="region of interest" description="Disordered" evidence="7">
    <location>
        <begin position="1"/>
        <end position="118"/>
    </location>
</feature>
<comment type="caution">
    <text evidence="8">The sequence shown here is derived from an EMBL/GenBank/DDBJ whole genome shotgun (WGS) entry which is preliminary data.</text>
</comment>
<dbReference type="PANTHER" id="PTHR33347">
    <property type="entry name" value="OSJNBA0091C07.3 PROTEIN"/>
    <property type="match status" value="1"/>
</dbReference>
<name>A0AAN7JQ42_9MYRT</name>
<dbReference type="GO" id="GO:0009736">
    <property type="term" value="P:cytokinin-activated signaling pathway"/>
    <property type="evidence" value="ECO:0007669"/>
    <property type="project" value="UniProtKB-KW"/>
</dbReference>
<keyword evidence="2" id="KW-0963">Cytoplasm</keyword>
<accession>A0AAN7JQ42</accession>
<reference evidence="8 9" key="1">
    <citation type="journal article" date="2023" name="Hortic Res">
        <title>Pangenome of water caltrop reveals structural variations and asymmetric subgenome divergence after allopolyploidization.</title>
        <authorList>
            <person name="Zhang X."/>
            <person name="Chen Y."/>
            <person name="Wang L."/>
            <person name="Yuan Y."/>
            <person name="Fang M."/>
            <person name="Shi L."/>
            <person name="Lu R."/>
            <person name="Comes H.P."/>
            <person name="Ma Y."/>
            <person name="Chen Y."/>
            <person name="Huang G."/>
            <person name="Zhou Y."/>
            <person name="Zheng Z."/>
            <person name="Qiu Y."/>
        </authorList>
    </citation>
    <scope>NUCLEOTIDE SEQUENCE [LARGE SCALE GENOMIC DNA]</scope>
    <source>
        <tissue evidence="8">Roots</tissue>
    </source>
</reference>
<dbReference type="GO" id="GO:0005737">
    <property type="term" value="C:cytoplasm"/>
    <property type="evidence" value="ECO:0007669"/>
    <property type="project" value="UniProtKB-SubCell"/>
</dbReference>
<comment type="subcellular location">
    <subcellularLocation>
        <location evidence="1">Cytoplasm</location>
    </subcellularLocation>
</comment>
<gene>
    <name evidence="8" type="ORF">SAY87_020643</name>
</gene>
<organism evidence="8 9">
    <name type="scientific">Trapa incisa</name>
    <dbReference type="NCBI Taxonomy" id="236973"/>
    <lineage>
        <taxon>Eukaryota</taxon>
        <taxon>Viridiplantae</taxon>
        <taxon>Streptophyta</taxon>
        <taxon>Embryophyta</taxon>
        <taxon>Tracheophyta</taxon>
        <taxon>Spermatophyta</taxon>
        <taxon>Magnoliopsida</taxon>
        <taxon>eudicotyledons</taxon>
        <taxon>Gunneridae</taxon>
        <taxon>Pentapetalae</taxon>
        <taxon>rosids</taxon>
        <taxon>malvids</taxon>
        <taxon>Myrtales</taxon>
        <taxon>Lythraceae</taxon>
        <taxon>Trapa</taxon>
    </lineage>
</organism>
<evidence type="ECO:0000256" key="6">
    <source>
        <dbReference type="ARBA" id="ARBA00024199"/>
    </source>
</evidence>
<keyword evidence="9" id="KW-1185">Reference proteome</keyword>
<evidence type="ECO:0000313" key="8">
    <source>
        <dbReference type="EMBL" id="KAK4751845.1"/>
    </source>
</evidence>
<dbReference type="PANTHER" id="PTHR33347:SF31">
    <property type="entry name" value="PROTEIN SOB FIVE-LIKE 1"/>
    <property type="match status" value="1"/>
</dbReference>
<feature type="compositionally biased region" description="Basic residues" evidence="7">
    <location>
        <begin position="79"/>
        <end position="90"/>
    </location>
</feature>
<sequence length="118" mass="13215">MESPSSDLQGAEEELSSSESGWTMYIESPLEEYDDDGGEDESPEVSWARAESKLVGRDNSKEESDDSMASDASSGTSLLHHHHLQNKNIKKPKEDKRTFFKKQDGKDKKKGRGRAPKE</sequence>
<proteinExistence type="inferred from homology"/>
<protein>
    <submittedName>
        <fullName evidence="8">Uncharacterized protein</fullName>
    </submittedName>
</protein>
<dbReference type="EMBL" id="JAXIOK010000016">
    <property type="protein sequence ID" value="KAK4751845.1"/>
    <property type="molecule type" value="Genomic_DNA"/>
</dbReference>
<keyword evidence="3" id="KW-0203">Cytokinin biosynthesis</keyword>
<dbReference type="GO" id="GO:0009691">
    <property type="term" value="P:cytokinin biosynthetic process"/>
    <property type="evidence" value="ECO:0007669"/>
    <property type="project" value="UniProtKB-KW"/>
</dbReference>
<keyword evidence="4" id="KW-0932">Cytokinin signaling pathway</keyword>
<dbReference type="InterPro" id="IPR044670">
    <property type="entry name" value="SOFL"/>
</dbReference>
<feature type="compositionally biased region" description="Acidic residues" evidence="7">
    <location>
        <begin position="29"/>
        <end position="43"/>
    </location>
</feature>
<comment type="similarity">
    <text evidence="6">Belongs to the SOFL plant protein family.</text>
</comment>
<keyword evidence="5" id="KW-0539">Nucleus</keyword>
<evidence type="ECO:0000256" key="7">
    <source>
        <dbReference type="SAM" id="MobiDB-lite"/>
    </source>
</evidence>
<dbReference type="AlphaFoldDB" id="A0AAN7JQ42"/>
<evidence type="ECO:0000256" key="5">
    <source>
        <dbReference type="ARBA" id="ARBA00023242"/>
    </source>
</evidence>
<feature type="compositionally biased region" description="Basic and acidic residues" evidence="7">
    <location>
        <begin position="91"/>
        <end position="107"/>
    </location>
</feature>
<evidence type="ECO:0000256" key="1">
    <source>
        <dbReference type="ARBA" id="ARBA00004496"/>
    </source>
</evidence>
<evidence type="ECO:0000256" key="3">
    <source>
        <dbReference type="ARBA" id="ARBA00022712"/>
    </source>
</evidence>